<name>A0A4Z0LAU4_9FLAO</name>
<comment type="caution">
    <text evidence="4">The sequence shown here is derived from an EMBL/GenBank/DDBJ whole genome shotgun (WGS) entry which is preliminary data.</text>
</comment>
<dbReference type="GO" id="GO:0000156">
    <property type="term" value="F:phosphorelay response regulator activity"/>
    <property type="evidence" value="ECO:0007669"/>
    <property type="project" value="InterPro"/>
</dbReference>
<dbReference type="Gene3D" id="3.40.50.2300">
    <property type="match status" value="1"/>
</dbReference>
<dbReference type="OrthoDB" id="2168082at2"/>
<evidence type="ECO:0000259" key="3">
    <source>
        <dbReference type="PROSITE" id="PS50930"/>
    </source>
</evidence>
<keyword evidence="5" id="KW-1185">Reference proteome</keyword>
<dbReference type="SMART" id="SM00448">
    <property type="entry name" value="REC"/>
    <property type="match status" value="1"/>
</dbReference>
<accession>A0A4Z0LAU4</accession>
<proteinExistence type="predicted"/>
<dbReference type="PANTHER" id="PTHR37299">
    <property type="entry name" value="TRANSCRIPTIONAL REGULATOR-RELATED"/>
    <property type="match status" value="1"/>
</dbReference>
<dbReference type="InterPro" id="IPR001789">
    <property type="entry name" value="Sig_transdc_resp-reg_receiver"/>
</dbReference>
<gene>
    <name evidence="4" type="ORF">E4635_03310</name>
</gene>
<dbReference type="Gene3D" id="2.40.50.1020">
    <property type="entry name" value="LytTr DNA-binding domain"/>
    <property type="match status" value="1"/>
</dbReference>
<dbReference type="InterPro" id="IPR046947">
    <property type="entry name" value="LytR-like"/>
</dbReference>
<dbReference type="EMBL" id="SRLH01000002">
    <property type="protein sequence ID" value="TGD58893.1"/>
    <property type="molecule type" value="Genomic_DNA"/>
</dbReference>
<dbReference type="PANTHER" id="PTHR37299:SF1">
    <property type="entry name" value="STAGE 0 SPORULATION PROTEIN A HOMOLOG"/>
    <property type="match status" value="1"/>
</dbReference>
<dbReference type="PROSITE" id="PS50930">
    <property type="entry name" value="HTH_LYTTR"/>
    <property type="match status" value="1"/>
</dbReference>
<evidence type="ECO:0000259" key="2">
    <source>
        <dbReference type="PROSITE" id="PS50110"/>
    </source>
</evidence>
<dbReference type="AlphaFoldDB" id="A0A4Z0LAU4"/>
<dbReference type="InterPro" id="IPR007492">
    <property type="entry name" value="LytTR_DNA-bd_dom"/>
</dbReference>
<dbReference type="SUPFAM" id="SSF52172">
    <property type="entry name" value="CheY-like"/>
    <property type="match status" value="1"/>
</dbReference>
<dbReference type="Pfam" id="PF04397">
    <property type="entry name" value="LytTR"/>
    <property type="match status" value="1"/>
</dbReference>
<dbReference type="GO" id="GO:0003677">
    <property type="term" value="F:DNA binding"/>
    <property type="evidence" value="ECO:0007669"/>
    <property type="project" value="InterPro"/>
</dbReference>
<dbReference type="Pfam" id="PF00072">
    <property type="entry name" value="Response_reg"/>
    <property type="match status" value="1"/>
</dbReference>
<reference evidence="4 5" key="1">
    <citation type="submission" date="2019-04" db="EMBL/GenBank/DDBJ databases">
        <title>Flavobacterium sp. strain DS2-A Genome sequencing and assembly.</title>
        <authorList>
            <person name="Kim I."/>
        </authorList>
    </citation>
    <scope>NUCLEOTIDE SEQUENCE [LARGE SCALE GENOMIC DNA]</scope>
    <source>
        <strain evidence="4 5">DS2-A</strain>
    </source>
</reference>
<feature type="modified residue" description="4-aspartylphosphate" evidence="1">
    <location>
        <position position="56"/>
    </location>
</feature>
<dbReference type="PROSITE" id="PS50110">
    <property type="entry name" value="RESPONSE_REGULATORY"/>
    <property type="match status" value="1"/>
</dbReference>
<evidence type="ECO:0000313" key="4">
    <source>
        <dbReference type="EMBL" id="TGD58893.1"/>
    </source>
</evidence>
<dbReference type="InterPro" id="IPR011006">
    <property type="entry name" value="CheY-like_superfamily"/>
</dbReference>
<protein>
    <submittedName>
        <fullName evidence="4">Response regulator transcription factor</fullName>
    </submittedName>
</protein>
<feature type="domain" description="HTH LytTR-type" evidence="3">
    <location>
        <begin position="149"/>
        <end position="223"/>
    </location>
</feature>
<dbReference type="Proteomes" id="UP000297407">
    <property type="component" value="Unassembled WGS sequence"/>
</dbReference>
<evidence type="ECO:0000313" key="5">
    <source>
        <dbReference type="Proteomes" id="UP000297407"/>
    </source>
</evidence>
<dbReference type="RefSeq" id="WP_135525203.1">
    <property type="nucleotide sequence ID" value="NZ_SRLH01000002.1"/>
</dbReference>
<evidence type="ECO:0000256" key="1">
    <source>
        <dbReference type="PROSITE-ProRule" id="PRU00169"/>
    </source>
</evidence>
<sequence length="256" mass="29564">MIKVVIIEDEIPARKKLKRFLEGINEPVTVIAEIGIVTEAIAFLKTNPSIDLILSDIELQDGNAFEIYNEVTVSCPIIFTTAYNQFLMDAFEGNGIEYLLKPFSFERFQKAWDKFLWLRKSNTTDTDLYAKLSQIITGATSEKTVKKRFSVPSNQGTYFIETGDILFFAAEEGVIFAVDKHSKKHLLTQSTLKEIEEVLDKSDFFRINRSELANKKHIERMDRYTKNTIAIKLRGYEKYLVTSQSNTSLFREWIEE</sequence>
<organism evidence="4 5">
    <name type="scientific">Flavobacterium humi</name>
    <dbReference type="NCBI Taxonomy" id="2562683"/>
    <lineage>
        <taxon>Bacteria</taxon>
        <taxon>Pseudomonadati</taxon>
        <taxon>Bacteroidota</taxon>
        <taxon>Flavobacteriia</taxon>
        <taxon>Flavobacteriales</taxon>
        <taxon>Flavobacteriaceae</taxon>
        <taxon>Flavobacterium</taxon>
    </lineage>
</organism>
<feature type="domain" description="Response regulatory" evidence="2">
    <location>
        <begin position="3"/>
        <end position="116"/>
    </location>
</feature>
<dbReference type="SMART" id="SM00850">
    <property type="entry name" value="LytTR"/>
    <property type="match status" value="1"/>
</dbReference>
<keyword evidence="1" id="KW-0597">Phosphoprotein</keyword>